<dbReference type="EMBL" id="BMFD01000003">
    <property type="protein sequence ID" value="GGC35302.1"/>
    <property type="molecule type" value="Genomic_DNA"/>
</dbReference>
<evidence type="ECO:0000313" key="3">
    <source>
        <dbReference type="Proteomes" id="UP000635885"/>
    </source>
</evidence>
<dbReference type="Proteomes" id="UP000635885">
    <property type="component" value="Unassembled WGS sequence"/>
</dbReference>
<evidence type="ECO:0000259" key="1">
    <source>
        <dbReference type="Pfam" id="PF12728"/>
    </source>
</evidence>
<reference evidence="3" key="1">
    <citation type="journal article" date="2019" name="Int. J. Syst. Evol. Microbiol.">
        <title>The Global Catalogue of Microorganisms (GCM) 10K type strain sequencing project: providing services to taxonomists for standard genome sequencing and annotation.</title>
        <authorList>
            <consortium name="The Broad Institute Genomics Platform"/>
            <consortium name="The Broad Institute Genome Sequencing Center for Infectious Disease"/>
            <person name="Wu L."/>
            <person name="Ma J."/>
        </authorList>
    </citation>
    <scope>NUCLEOTIDE SEQUENCE [LARGE SCALE GENOMIC DNA]</scope>
    <source>
        <strain evidence="3">CGMCC 1.12479</strain>
    </source>
</reference>
<dbReference type="InterPro" id="IPR009061">
    <property type="entry name" value="DNA-bd_dom_put_sf"/>
</dbReference>
<dbReference type="PANTHER" id="PTHR34585">
    <property type="match status" value="1"/>
</dbReference>
<dbReference type="RefSeq" id="WP_188440855.1">
    <property type="nucleotide sequence ID" value="NZ_JAKZGQ010000002.1"/>
</dbReference>
<accession>A0ABQ1M5Y4</accession>
<evidence type="ECO:0000313" key="2">
    <source>
        <dbReference type="EMBL" id="GGC35302.1"/>
    </source>
</evidence>
<dbReference type="InterPro" id="IPR041657">
    <property type="entry name" value="HTH_17"/>
</dbReference>
<name>A0ABQ1M5Y4_9BACT</name>
<proteinExistence type="predicted"/>
<comment type="caution">
    <text evidence="2">The sequence shown here is derived from an EMBL/GenBank/DDBJ whole genome shotgun (WGS) entry which is preliminary data.</text>
</comment>
<keyword evidence="3" id="KW-1185">Reference proteome</keyword>
<dbReference type="Pfam" id="PF12728">
    <property type="entry name" value="HTH_17"/>
    <property type="match status" value="1"/>
</dbReference>
<dbReference type="SUPFAM" id="SSF46955">
    <property type="entry name" value="Putative DNA-binding domain"/>
    <property type="match status" value="1"/>
</dbReference>
<dbReference type="PANTHER" id="PTHR34585:SF22">
    <property type="entry name" value="HELIX-TURN-HELIX DOMAIN-CONTAINING PROTEIN"/>
    <property type="match status" value="1"/>
</dbReference>
<gene>
    <name evidence="2" type="ORF">GCM10010993_12770</name>
</gene>
<dbReference type="Gene3D" id="1.10.1660.10">
    <property type="match status" value="1"/>
</dbReference>
<sequence length="130" mass="15288">MSEQEQKSLQFIENRIESILKNMFEDFKRSLSKDLKIKQSGQMKQEEEILQENNVKYLKAGEAAKMLNVSTRTLQRWRKSCDIPHITRRGLAYYSHKDIKAILNGELDISRSKEEVQTIKRGRKPVLGEY</sequence>
<protein>
    <recommendedName>
        <fullName evidence="1">Helix-turn-helix domain-containing protein</fullName>
    </recommendedName>
</protein>
<feature type="domain" description="Helix-turn-helix" evidence="1">
    <location>
        <begin position="57"/>
        <end position="104"/>
    </location>
</feature>
<organism evidence="2 3">
    <name type="scientific">Belliella aquatica</name>
    <dbReference type="NCBI Taxonomy" id="1323734"/>
    <lineage>
        <taxon>Bacteria</taxon>
        <taxon>Pseudomonadati</taxon>
        <taxon>Bacteroidota</taxon>
        <taxon>Cytophagia</taxon>
        <taxon>Cytophagales</taxon>
        <taxon>Cyclobacteriaceae</taxon>
        <taxon>Belliella</taxon>
    </lineage>
</organism>